<feature type="non-terminal residue" evidence="4">
    <location>
        <position position="1"/>
    </location>
</feature>
<keyword evidence="1" id="KW-0285">Flavoprotein</keyword>
<dbReference type="Proteomes" id="UP000478417">
    <property type="component" value="Unassembled WGS sequence"/>
</dbReference>
<feature type="non-terminal residue" evidence="4">
    <location>
        <position position="165"/>
    </location>
</feature>
<protein>
    <submittedName>
        <fullName evidence="4">FAD-dependent oxidoreductase</fullName>
    </submittedName>
</protein>
<reference evidence="4 5" key="1">
    <citation type="submission" date="2020-02" db="EMBL/GenBank/DDBJ databases">
        <title>Albibacoteraceae fam. nov., the first described family within the subdivision 4 Verrucomicrobia.</title>
        <authorList>
            <person name="Xi F."/>
        </authorList>
    </citation>
    <scope>NUCLEOTIDE SEQUENCE [LARGE SCALE GENOMIC DNA]</scope>
    <source>
        <strain evidence="4 5">CK1056</strain>
    </source>
</reference>
<dbReference type="SUPFAM" id="SSF51905">
    <property type="entry name" value="FAD/NAD(P)-binding domain"/>
    <property type="match status" value="1"/>
</dbReference>
<dbReference type="PRINTS" id="PR00469">
    <property type="entry name" value="PNDRDTASEII"/>
</dbReference>
<keyword evidence="5" id="KW-1185">Reference proteome</keyword>
<keyword evidence="2" id="KW-0560">Oxidoreductase</keyword>
<dbReference type="Pfam" id="PF07992">
    <property type="entry name" value="Pyr_redox_2"/>
    <property type="match status" value="1"/>
</dbReference>
<dbReference type="RefSeq" id="WP_163967440.1">
    <property type="nucleotide sequence ID" value="NZ_JAAGNX010000016.1"/>
</dbReference>
<dbReference type="AlphaFoldDB" id="A0A6B2M715"/>
<dbReference type="PANTHER" id="PTHR48105">
    <property type="entry name" value="THIOREDOXIN REDUCTASE 1-RELATED-RELATED"/>
    <property type="match status" value="1"/>
</dbReference>
<dbReference type="GO" id="GO:0016491">
    <property type="term" value="F:oxidoreductase activity"/>
    <property type="evidence" value="ECO:0007669"/>
    <property type="project" value="UniProtKB-KW"/>
</dbReference>
<evidence type="ECO:0000256" key="1">
    <source>
        <dbReference type="ARBA" id="ARBA00022630"/>
    </source>
</evidence>
<evidence type="ECO:0000313" key="5">
    <source>
        <dbReference type="Proteomes" id="UP000478417"/>
    </source>
</evidence>
<name>A0A6B2M715_9BACT</name>
<dbReference type="InterPro" id="IPR036188">
    <property type="entry name" value="FAD/NAD-bd_sf"/>
</dbReference>
<accession>A0A6B2M715</accession>
<sequence length="165" mass="17380">FEARWCKDADVAVIGGGNSAGQAAMFLARTARHVHVLVRRDSLADTMSDYLLQRLRSHPRITVHSRTEVTALHGDGHLEAVTISDRMAGQAWRLKTQALFVMAGAAPNTSWLSGLIALDDKGFVLTGGTVGGRSAYETSCAGVFAVGDVRAGSVKRVASAVGEGS</sequence>
<dbReference type="InterPro" id="IPR050097">
    <property type="entry name" value="Ferredoxin-NADP_redctase_2"/>
</dbReference>
<dbReference type="EMBL" id="JAAGNX010000016">
    <property type="protein sequence ID" value="NDV63615.1"/>
    <property type="molecule type" value="Genomic_DNA"/>
</dbReference>
<evidence type="ECO:0000313" key="4">
    <source>
        <dbReference type="EMBL" id="NDV63615.1"/>
    </source>
</evidence>
<evidence type="ECO:0000259" key="3">
    <source>
        <dbReference type="Pfam" id="PF07992"/>
    </source>
</evidence>
<gene>
    <name evidence="4" type="ORF">G0Q06_14230</name>
</gene>
<evidence type="ECO:0000256" key="2">
    <source>
        <dbReference type="ARBA" id="ARBA00023002"/>
    </source>
</evidence>
<organism evidence="4 5">
    <name type="scientific">Oceanipulchritudo coccoides</name>
    <dbReference type="NCBI Taxonomy" id="2706888"/>
    <lineage>
        <taxon>Bacteria</taxon>
        <taxon>Pseudomonadati</taxon>
        <taxon>Verrucomicrobiota</taxon>
        <taxon>Opitutia</taxon>
        <taxon>Puniceicoccales</taxon>
        <taxon>Oceanipulchritudinaceae</taxon>
        <taxon>Oceanipulchritudo</taxon>
    </lineage>
</organism>
<proteinExistence type="predicted"/>
<dbReference type="InterPro" id="IPR023753">
    <property type="entry name" value="FAD/NAD-binding_dom"/>
</dbReference>
<feature type="domain" description="FAD/NAD(P)-binding" evidence="3">
    <location>
        <begin position="9"/>
        <end position="164"/>
    </location>
</feature>
<dbReference type="PRINTS" id="PR00368">
    <property type="entry name" value="FADPNR"/>
</dbReference>
<comment type="caution">
    <text evidence="4">The sequence shown here is derived from an EMBL/GenBank/DDBJ whole genome shotgun (WGS) entry which is preliminary data.</text>
</comment>
<dbReference type="Gene3D" id="3.50.50.60">
    <property type="entry name" value="FAD/NAD(P)-binding domain"/>
    <property type="match status" value="2"/>
</dbReference>